<organism evidence="1 2">
    <name type="scientific">Microdochium bolleyi</name>
    <dbReference type="NCBI Taxonomy" id="196109"/>
    <lineage>
        <taxon>Eukaryota</taxon>
        <taxon>Fungi</taxon>
        <taxon>Dikarya</taxon>
        <taxon>Ascomycota</taxon>
        <taxon>Pezizomycotina</taxon>
        <taxon>Sordariomycetes</taxon>
        <taxon>Xylariomycetidae</taxon>
        <taxon>Xylariales</taxon>
        <taxon>Microdochiaceae</taxon>
        <taxon>Microdochium</taxon>
    </lineage>
</organism>
<dbReference type="InParanoid" id="A0A136IPW2"/>
<dbReference type="OrthoDB" id="5236270at2759"/>
<keyword evidence="2" id="KW-1185">Reference proteome</keyword>
<protein>
    <submittedName>
        <fullName evidence="1">Uncharacterized protein</fullName>
    </submittedName>
</protein>
<name>A0A136IPW2_9PEZI</name>
<sequence>MSADDINQLFWLRYAQAIKDKLDGNWGANEALFIASEARPAPPAPGGVPEAYTNKGIYDAANSLLAADSLFSKHSGMQGYAQTLPSYLNWADLGGRSDPGMDRLLENARRDAERYQDQYNAVQEKAIARFRKDQEYGMSSSLNFGEWLAQGRAPDYSAANQQLQMSEGMITNLQSNMDGPSAGNVNNSRGQVGRGLDVSRESPGFTMRIALADNTTEVLRAQAENERMPTPAYRLVPLYTVPSYEHFARDYQKNSGSQPNDAIEFSINIGDDPSKFSFGQTSTTAARDGPAWLGFRAPGEDSERLTMCDLGGDASAVRVKMLFDKIQLIEIRRGNWDIDFNQIRLRGDAPANLKNLARPTRMVVAARLGFEISFGSESARKFDSMFQPGGSMRVLGISTGTESDTHKVNWDSSSKTLRVVPKDDVPTTTVLGVVAQKVSPS</sequence>
<dbReference type="Proteomes" id="UP000070501">
    <property type="component" value="Unassembled WGS sequence"/>
</dbReference>
<dbReference type="AlphaFoldDB" id="A0A136IPW2"/>
<evidence type="ECO:0000313" key="2">
    <source>
        <dbReference type="Proteomes" id="UP000070501"/>
    </source>
</evidence>
<reference evidence="2" key="1">
    <citation type="submission" date="2016-02" db="EMBL/GenBank/DDBJ databases">
        <title>Draft genome sequence of Microdochium bolleyi, a fungal endophyte of beachgrass.</title>
        <authorList>
            <consortium name="DOE Joint Genome Institute"/>
            <person name="David A.S."/>
            <person name="May G."/>
            <person name="Haridas S."/>
            <person name="Lim J."/>
            <person name="Wang M."/>
            <person name="Labutti K."/>
            <person name="Lipzen A."/>
            <person name="Barry K."/>
            <person name="Grigoriev I.V."/>
        </authorList>
    </citation>
    <scope>NUCLEOTIDE SEQUENCE [LARGE SCALE GENOMIC DNA]</scope>
    <source>
        <strain evidence="2">J235TASD1</strain>
    </source>
</reference>
<evidence type="ECO:0000313" key="1">
    <source>
        <dbReference type="EMBL" id="KXJ86957.1"/>
    </source>
</evidence>
<proteinExistence type="predicted"/>
<accession>A0A136IPW2</accession>
<dbReference type="EMBL" id="KQ964265">
    <property type="protein sequence ID" value="KXJ86957.1"/>
    <property type="molecule type" value="Genomic_DNA"/>
</dbReference>
<gene>
    <name evidence="1" type="ORF">Micbo1qcDRAFT_208734</name>
</gene>